<protein>
    <submittedName>
        <fullName evidence="2">Uncharacterized protein</fullName>
    </submittedName>
</protein>
<dbReference type="Proteomes" id="UP000256964">
    <property type="component" value="Unassembled WGS sequence"/>
</dbReference>
<evidence type="ECO:0000256" key="1">
    <source>
        <dbReference type="SAM" id="MobiDB-lite"/>
    </source>
</evidence>
<organism evidence="2 3">
    <name type="scientific">Lentinus brumalis</name>
    <dbReference type="NCBI Taxonomy" id="2498619"/>
    <lineage>
        <taxon>Eukaryota</taxon>
        <taxon>Fungi</taxon>
        <taxon>Dikarya</taxon>
        <taxon>Basidiomycota</taxon>
        <taxon>Agaricomycotina</taxon>
        <taxon>Agaricomycetes</taxon>
        <taxon>Polyporales</taxon>
        <taxon>Polyporaceae</taxon>
        <taxon>Lentinus</taxon>
    </lineage>
</organism>
<feature type="region of interest" description="Disordered" evidence="1">
    <location>
        <begin position="59"/>
        <end position="91"/>
    </location>
</feature>
<gene>
    <name evidence="2" type="ORF">OH76DRAFT_1395343</name>
</gene>
<reference evidence="2 3" key="1">
    <citation type="journal article" date="2018" name="Biotechnol. Biofuels">
        <title>Integrative visual omics of the white-rot fungus Polyporus brumalis exposes the biotechnological potential of its oxidative enzymes for delignifying raw plant biomass.</title>
        <authorList>
            <person name="Miyauchi S."/>
            <person name="Rancon A."/>
            <person name="Drula E."/>
            <person name="Hage H."/>
            <person name="Chaduli D."/>
            <person name="Favel A."/>
            <person name="Grisel S."/>
            <person name="Henrissat B."/>
            <person name="Herpoel-Gimbert I."/>
            <person name="Ruiz-Duenas F.J."/>
            <person name="Chevret D."/>
            <person name="Hainaut M."/>
            <person name="Lin J."/>
            <person name="Wang M."/>
            <person name="Pangilinan J."/>
            <person name="Lipzen A."/>
            <person name="Lesage-Meessen L."/>
            <person name="Navarro D."/>
            <person name="Riley R."/>
            <person name="Grigoriev I.V."/>
            <person name="Zhou S."/>
            <person name="Raouche S."/>
            <person name="Rosso M.N."/>
        </authorList>
    </citation>
    <scope>NUCLEOTIDE SEQUENCE [LARGE SCALE GENOMIC DNA]</scope>
    <source>
        <strain evidence="2 3">BRFM 1820</strain>
    </source>
</reference>
<name>A0A371DYA1_9APHY</name>
<dbReference type="AlphaFoldDB" id="A0A371DYA1"/>
<keyword evidence="3" id="KW-1185">Reference proteome</keyword>
<accession>A0A371DYA1</accession>
<evidence type="ECO:0000313" key="2">
    <source>
        <dbReference type="EMBL" id="RDX57520.1"/>
    </source>
</evidence>
<dbReference type="EMBL" id="KZ857379">
    <property type="protein sequence ID" value="RDX57520.1"/>
    <property type="molecule type" value="Genomic_DNA"/>
</dbReference>
<sequence length="91" mass="10187">MARCKRRPVCLQPAQNLGVYTISGAPIKPVWPPRRPYSVYTHPDFVPSRSACGQFMQTASRGRNLGDRPRKRGKWRGSLPKAPGSGRLFAH</sequence>
<proteinExistence type="predicted"/>
<evidence type="ECO:0000313" key="3">
    <source>
        <dbReference type="Proteomes" id="UP000256964"/>
    </source>
</evidence>